<dbReference type="Proteomes" id="UP000236333">
    <property type="component" value="Unassembled WGS sequence"/>
</dbReference>
<comment type="caution">
    <text evidence="6">The sequence shown here is derived from an EMBL/GenBank/DDBJ whole genome shotgun (WGS) entry which is preliminary data.</text>
</comment>
<gene>
    <name evidence="6" type="ORF">TSOC_002784</name>
</gene>
<dbReference type="InterPro" id="IPR036910">
    <property type="entry name" value="HMG_box_dom_sf"/>
</dbReference>
<feature type="domain" description="HMG box" evidence="5">
    <location>
        <begin position="118"/>
        <end position="186"/>
    </location>
</feature>
<dbReference type="GO" id="GO:0005634">
    <property type="term" value="C:nucleus"/>
    <property type="evidence" value="ECO:0007669"/>
    <property type="project" value="UniProtKB-UniRule"/>
</dbReference>
<dbReference type="EMBL" id="PGGS01000055">
    <property type="protein sequence ID" value="PNH10468.1"/>
    <property type="molecule type" value="Genomic_DNA"/>
</dbReference>
<keyword evidence="1 3" id="KW-0238">DNA-binding</keyword>
<reference evidence="6 7" key="1">
    <citation type="journal article" date="2017" name="Mol. Biol. Evol.">
        <title>The 4-celled Tetrabaena socialis nuclear genome reveals the essential components for genetic control of cell number at the origin of multicellularity in the volvocine lineage.</title>
        <authorList>
            <person name="Featherston J."/>
            <person name="Arakaki Y."/>
            <person name="Hanschen E.R."/>
            <person name="Ferris P.J."/>
            <person name="Michod R.E."/>
            <person name="Olson B.J.S.C."/>
            <person name="Nozaki H."/>
            <person name="Durand P.M."/>
        </authorList>
    </citation>
    <scope>NUCLEOTIDE SEQUENCE [LARGE SCALE GENOMIC DNA]</scope>
    <source>
        <strain evidence="6 7">NIES-571</strain>
    </source>
</reference>
<evidence type="ECO:0000256" key="3">
    <source>
        <dbReference type="PROSITE-ProRule" id="PRU00267"/>
    </source>
</evidence>
<proteinExistence type="predicted"/>
<evidence type="ECO:0000256" key="2">
    <source>
        <dbReference type="ARBA" id="ARBA00023242"/>
    </source>
</evidence>
<evidence type="ECO:0000259" key="5">
    <source>
        <dbReference type="PROSITE" id="PS50118"/>
    </source>
</evidence>
<evidence type="ECO:0000256" key="4">
    <source>
        <dbReference type="SAM" id="MobiDB-lite"/>
    </source>
</evidence>
<sequence length="212" mass="22241">VPLESIKSSKGKRKKDSGGGEDEKPAKKPAKGRTQAGRSGAQPRNVAGGRPQHLMPLRTAREKPAPAPKADAGDAAGGSGGKAAPAKARGKKAAKGEAAEAGGAKPKKERKKKDPNAPKGALSAFMYFSNANRSKVKAENPNIAFGEVGKRLGELWKEATPEDKVPYEEMAAKDKKRYVEAMKVFKAGASGAAAAKADDMDDFIGDDEEEEE</sequence>
<feature type="region of interest" description="Disordered" evidence="4">
    <location>
        <begin position="1"/>
        <end position="120"/>
    </location>
</feature>
<keyword evidence="2 3" id="KW-0539">Nucleus</keyword>
<dbReference type="PROSITE" id="PS50118">
    <property type="entry name" value="HMG_BOX_2"/>
    <property type="match status" value="1"/>
</dbReference>
<dbReference type="SMART" id="SM00398">
    <property type="entry name" value="HMG"/>
    <property type="match status" value="1"/>
</dbReference>
<evidence type="ECO:0000313" key="6">
    <source>
        <dbReference type="EMBL" id="PNH10468.1"/>
    </source>
</evidence>
<feature type="compositionally biased region" description="Acidic residues" evidence="4">
    <location>
        <begin position="199"/>
        <end position="212"/>
    </location>
</feature>
<dbReference type="GO" id="GO:0003677">
    <property type="term" value="F:DNA binding"/>
    <property type="evidence" value="ECO:0007669"/>
    <property type="project" value="UniProtKB-UniRule"/>
</dbReference>
<dbReference type="PANTHER" id="PTHR48112">
    <property type="entry name" value="HIGH MOBILITY GROUP PROTEIN DSP1"/>
    <property type="match status" value="1"/>
</dbReference>
<feature type="region of interest" description="Disordered" evidence="4">
    <location>
        <begin position="191"/>
        <end position="212"/>
    </location>
</feature>
<dbReference type="InterPro" id="IPR050342">
    <property type="entry name" value="HMGB"/>
</dbReference>
<protein>
    <submittedName>
        <fullName evidence="6">Non-histone chromosomal protein 6</fullName>
    </submittedName>
</protein>
<organism evidence="6 7">
    <name type="scientific">Tetrabaena socialis</name>
    <dbReference type="NCBI Taxonomy" id="47790"/>
    <lineage>
        <taxon>Eukaryota</taxon>
        <taxon>Viridiplantae</taxon>
        <taxon>Chlorophyta</taxon>
        <taxon>core chlorophytes</taxon>
        <taxon>Chlorophyceae</taxon>
        <taxon>CS clade</taxon>
        <taxon>Chlamydomonadales</taxon>
        <taxon>Tetrabaenaceae</taxon>
        <taxon>Tetrabaena</taxon>
    </lineage>
</organism>
<name>A0A2J8AD76_9CHLO</name>
<dbReference type="Gene3D" id="1.10.30.10">
    <property type="entry name" value="High mobility group box domain"/>
    <property type="match status" value="1"/>
</dbReference>
<dbReference type="InterPro" id="IPR009071">
    <property type="entry name" value="HMG_box_dom"/>
</dbReference>
<feature type="non-terminal residue" evidence="6">
    <location>
        <position position="212"/>
    </location>
</feature>
<dbReference type="CDD" id="cd01390">
    <property type="entry name" value="HMG-box_NHP6-like"/>
    <property type="match status" value="1"/>
</dbReference>
<feature type="non-terminal residue" evidence="6">
    <location>
        <position position="1"/>
    </location>
</feature>
<dbReference type="FunFam" id="1.10.30.10:FF:000016">
    <property type="entry name" value="FACT complex subunit SSRP1"/>
    <property type="match status" value="1"/>
</dbReference>
<dbReference type="Pfam" id="PF00505">
    <property type="entry name" value="HMG_box"/>
    <property type="match status" value="1"/>
</dbReference>
<dbReference type="AlphaFoldDB" id="A0A2J8AD76"/>
<evidence type="ECO:0000313" key="7">
    <source>
        <dbReference type="Proteomes" id="UP000236333"/>
    </source>
</evidence>
<feature type="DNA-binding region" description="HMG box" evidence="3">
    <location>
        <begin position="118"/>
        <end position="186"/>
    </location>
</feature>
<dbReference type="SUPFAM" id="SSF47095">
    <property type="entry name" value="HMG-box"/>
    <property type="match status" value="1"/>
</dbReference>
<feature type="compositionally biased region" description="Basic and acidic residues" evidence="4">
    <location>
        <begin position="16"/>
        <end position="26"/>
    </location>
</feature>
<evidence type="ECO:0000256" key="1">
    <source>
        <dbReference type="ARBA" id="ARBA00023125"/>
    </source>
</evidence>
<accession>A0A2J8AD76</accession>
<dbReference type="OrthoDB" id="1919336at2759"/>
<keyword evidence="7" id="KW-1185">Reference proteome</keyword>